<dbReference type="AlphaFoldDB" id="A0A6J7IE59"/>
<dbReference type="EMBL" id="CAFBNC010000016">
    <property type="protein sequence ID" value="CAB4928567.1"/>
    <property type="molecule type" value="Genomic_DNA"/>
</dbReference>
<reference evidence="2" key="1">
    <citation type="submission" date="2020-05" db="EMBL/GenBank/DDBJ databases">
        <authorList>
            <person name="Chiriac C."/>
            <person name="Salcher M."/>
            <person name="Ghai R."/>
            <person name="Kavagutti S V."/>
        </authorList>
    </citation>
    <scope>NUCLEOTIDE SEQUENCE</scope>
</reference>
<evidence type="ECO:0000313" key="1">
    <source>
        <dbReference type="EMBL" id="CAB4324363.1"/>
    </source>
</evidence>
<name>A0A6J7IE59_9ZZZZ</name>
<accession>A0A6J7IE59</accession>
<protein>
    <submittedName>
        <fullName evidence="2">Unannotated protein</fullName>
    </submittedName>
</protein>
<dbReference type="EMBL" id="CAEMXZ010000137">
    <property type="protein sequence ID" value="CAB4324363.1"/>
    <property type="molecule type" value="Genomic_DNA"/>
</dbReference>
<sequence>MDAELGMTCIDCGGTLHPLSYPPEEGWEPGDVVAYRCPDCNERFDIVLPDPDETGTGDWAGQ</sequence>
<evidence type="ECO:0000313" key="2">
    <source>
        <dbReference type="EMBL" id="CAB4928567.1"/>
    </source>
</evidence>
<proteinExistence type="predicted"/>
<gene>
    <name evidence="1" type="ORF">UFOPK1392_02132</name>
    <name evidence="2" type="ORF">UFOPK3733_00526</name>
</gene>
<organism evidence="2">
    <name type="scientific">freshwater metagenome</name>
    <dbReference type="NCBI Taxonomy" id="449393"/>
    <lineage>
        <taxon>unclassified sequences</taxon>
        <taxon>metagenomes</taxon>
        <taxon>ecological metagenomes</taxon>
    </lineage>
</organism>